<dbReference type="PANTHER" id="PTHR31415">
    <property type="entry name" value="OS05G0367900 PROTEIN"/>
    <property type="match status" value="1"/>
</dbReference>
<evidence type="ECO:0000313" key="6">
    <source>
        <dbReference type="Proteomes" id="UP001327560"/>
    </source>
</evidence>
<dbReference type="CDD" id="cd06222">
    <property type="entry name" value="RNase_H_like"/>
    <property type="match status" value="1"/>
</dbReference>
<feature type="transmembrane region" description="Helical" evidence="3">
    <location>
        <begin position="12"/>
        <end position="34"/>
    </location>
</feature>
<keyword evidence="3" id="KW-1133">Transmembrane helix</keyword>
<proteinExistence type="predicted"/>
<dbReference type="GO" id="GO:0005886">
    <property type="term" value="C:plasma membrane"/>
    <property type="evidence" value="ECO:0007669"/>
    <property type="project" value="TreeGrafter"/>
</dbReference>
<keyword evidence="6" id="KW-1185">Reference proteome</keyword>
<dbReference type="InterPro" id="IPR012337">
    <property type="entry name" value="RNaseH-like_sf"/>
</dbReference>
<dbReference type="GO" id="GO:0003676">
    <property type="term" value="F:nucleic acid binding"/>
    <property type="evidence" value="ECO:0007669"/>
    <property type="project" value="InterPro"/>
</dbReference>
<dbReference type="SUPFAM" id="SSF53098">
    <property type="entry name" value="Ribonuclease H-like"/>
    <property type="match status" value="1"/>
</dbReference>
<dbReference type="Gene3D" id="3.30.420.10">
    <property type="entry name" value="Ribonuclease H-like superfamily/Ribonuclease H"/>
    <property type="match status" value="1"/>
</dbReference>
<keyword evidence="3" id="KW-0812">Transmembrane</keyword>
<comment type="subcellular location">
    <subcellularLocation>
        <location evidence="1">Membrane</location>
    </subcellularLocation>
</comment>
<evidence type="ECO:0000256" key="1">
    <source>
        <dbReference type="ARBA" id="ARBA00004370"/>
    </source>
</evidence>
<dbReference type="InterPro" id="IPR036397">
    <property type="entry name" value="RNaseH_sf"/>
</dbReference>
<reference evidence="5 6" key="1">
    <citation type="submission" date="2023-10" db="EMBL/GenBank/DDBJ databases">
        <title>Chromosome-scale genome assembly provides insights into flower coloration mechanisms of Canna indica.</title>
        <authorList>
            <person name="Li C."/>
        </authorList>
    </citation>
    <scope>NUCLEOTIDE SEQUENCE [LARGE SCALE GENOMIC DNA]</scope>
    <source>
        <tissue evidence="5">Flower</tissue>
    </source>
</reference>
<dbReference type="InterPro" id="IPR044839">
    <property type="entry name" value="NDR1-like"/>
</dbReference>
<dbReference type="PANTHER" id="PTHR31415:SF9">
    <property type="entry name" value="OS05G0367900 PROTEIN"/>
    <property type="match status" value="1"/>
</dbReference>
<evidence type="ECO:0000256" key="3">
    <source>
        <dbReference type="SAM" id="Phobius"/>
    </source>
</evidence>
<accession>A0AAQ3KD47</accession>
<dbReference type="GO" id="GO:0004523">
    <property type="term" value="F:RNA-DNA hybrid ribonuclease activity"/>
    <property type="evidence" value="ECO:0007669"/>
    <property type="project" value="InterPro"/>
</dbReference>
<organism evidence="5 6">
    <name type="scientific">Canna indica</name>
    <name type="common">Indian-shot</name>
    <dbReference type="NCBI Taxonomy" id="4628"/>
    <lineage>
        <taxon>Eukaryota</taxon>
        <taxon>Viridiplantae</taxon>
        <taxon>Streptophyta</taxon>
        <taxon>Embryophyta</taxon>
        <taxon>Tracheophyta</taxon>
        <taxon>Spermatophyta</taxon>
        <taxon>Magnoliopsida</taxon>
        <taxon>Liliopsida</taxon>
        <taxon>Zingiberales</taxon>
        <taxon>Cannaceae</taxon>
        <taxon>Canna</taxon>
    </lineage>
</organism>
<dbReference type="GO" id="GO:0098542">
    <property type="term" value="P:defense response to other organism"/>
    <property type="evidence" value="ECO:0007669"/>
    <property type="project" value="InterPro"/>
</dbReference>
<dbReference type="EMBL" id="CP136893">
    <property type="protein sequence ID" value="WOL05270.1"/>
    <property type="molecule type" value="Genomic_DNA"/>
</dbReference>
<keyword evidence="2 3" id="KW-0472">Membrane</keyword>
<sequence length="594" mass="65125">MSKKSSQGARLLVASLLLFLFFAGLTALILYLVYRPSRPRFSISAAAIYTLSNASSNTSSSPAASSLSTSMQFTLITRNPSGRGRICYDRLSAYVSYHGHPITPPAPLPPMFQDSDATVAISPVLGSGCVPAPEDVVAGLAAEQAYGVVGLRLVLRGRLRYKSGPFRSRWHGMYVRCDMLVGLRKGGGGAVPLLGDPGCDVDVKVEAKSCFLCKKEADDLEHLFFNCSFTYSFWEKAEQLIDFKFRLKVTWSRGDWLNEGVGLEKLNKNKNKLIGFLPAGFIARDADSRILFEISEFKFTESPIFAEVWAIELVVGKAMEMNLSGINVHSDCQVAIKMLNCELKTPWSLKSLISDILEAATKIIVYNWVYISRACNTEAHALAKKGLLSFRSSSLDTKPAHNSIPLHQVTIHNMYASAFLLPTSELDTCSNKKFSNMVFHESAHLDVLFHATVSPEQKIPANASTGVHSIGTIVILEVIIDPTAFVPAVISEAFQPASTYMEIASNIISRDNMPLSVVVNPRRITQGEGGSVTKVKKVMPSRHGETVADEEVVVGFWLKVIEYTSLVDENAPLAKPIFGGKTVSEGYRIHKFGR</sequence>
<dbReference type="InterPro" id="IPR002156">
    <property type="entry name" value="RNaseH_domain"/>
</dbReference>
<feature type="domain" description="RNase H type-1" evidence="4">
    <location>
        <begin position="279"/>
        <end position="385"/>
    </location>
</feature>
<dbReference type="Proteomes" id="UP001327560">
    <property type="component" value="Chromosome 4"/>
</dbReference>
<dbReference type="Pfam" id="PF13456">
    <property type="entry name" value="RVT_3"/>
    <property type="match status" value="1"/>
</dbReference>
<evidence type="ECO:0000256" key="2">
    <source>
        <dbReference type="ARBA" id="ARBA00023136"/>
    </source>
</evidence>
<dbReference type="InterPro" id="IPR044730">
    <property type="entry name" value="RNase_H-like_dom_plant"/>
</dbReference>
<evidence type="ECO:0000259" key="4">
    <source>
        <dbReference type="Pfam" id="PF13456"/>
    </source>
</evidence>
<name>A0AAQ3KD47_9LILI</name>
<evidence type="ECO:0000313" key="5">
    <source>
        <dbReference type="EMBL" id="WOL05270.1"/>
    </source>
</evidence>
<protein>
    <recommendedName>
        <fullName evidence="4">RNase H type-1 domain-containing protein</fullName>
    </recommendedName>
</protein>
<gene>
    <name evidence="5" type="ORF">Cni_G13997</name>
</gene>
<dbReference type="AlphaFoldDB" id="A0AAQ3KD47"/>
<dbReference type="GO" id="GO:0009506">
    <property type="term" value="C:plasmodesma"/>
    <property type="evidence" value="ECO:0007669"/>
    <property type="project" value="TreeGrafter"/>
</dbReference>